<dbReference type="GO" id="GO:0005524">
    <property type="term" value="F:ATP binding"/>
    <property type="evidence" value="ECO:0007669"/>
    <property type="project" value="UniProtKB-KW"/>
</dbReference>
<dbReference type="EMBL" id="CATQJA010002653">
    <property type="protein sequence ID" value="CAJ0578069.1"/>
    <property type="molecule type" value="Genomic_DNA"/>
</dbReference>
<reference evidence="4" key="1">
    <citation type="submission" date="2023-06" db="EMBL/GenBank/DDBJ databases">
        <authorList>
            <person name="Delattre M."/>
        </authorList>
    </citation>
    <scope>NUCLEOTIDE SEQUENCE</scope>
    <source>
        <strain evidence="4">AF72</strain>
    </source>
</reference>
<keyword evidence="1" id="KW-0547">Nucleotide-binding</keyword>
<name>A0AA36D1X9_9BILA</name>
<accession>A0AA36D1X9</accession>
<dbReference type="Proteomes" id="UP001177023">
    <property type="component" value="Unassembled WGS sequence"/>
</dbReference>
<dbReference type="PANTHER" id="PTHR24418">
    <property type="entry name" value="TYROSINE-PROTEIN KINASE"/>
    <property type="match status" value="1"/>
</dbReference>
<dbReference type="InterPro" id="IPR020635">
    <property type="entry name" value="Tyr_kinase_cat_dom"/>
</dbReference>
<keyword evidence="5" id="KW-1185">Reference proteome</keyword>
<proteinExistence type="predicted"/>
<evidence type="ECO:0000256" key="2">
    <source>
        <dbReference type="ARBA" id="ARBA00022840"/>
    </source>
</evidence>
<dbReference type="Pfam" id="PF07714">
    <property type="entry name" value="PK_Tyr_Ser-Thr"/>
    <property type="match status" value="1"/>
</dbReference>
<sequence>MIDPCEALMYEAGQWRVGARAHETIAELVEMLEDNRHELPSGAMLMKKISRPKYYLIHADIFKKNKIGEGNFGEVSRELSGPSVESRPLVPSNCEARIARILNPRNIVRFYGVAVQQLPVMMVIELAENGGLQAYCEKNPDVPSDQLMAWCSDAATGMAYLHRNEVLHRDLAARNCLLGQELELKISDFGKMSDGHSIMRQLMLTQRSLKAKRKTTTHLYEETPTIIYRGHYMLKYDGSQLLGTKVGDAAQDADEWRLMTVHEVGFAIKFDTERYLTSILDLVHKFTIEDGTLMYTGPFKNVSVSVNGNLMENVASQRQPNAQMTSSFTVPRPDISIAESRFRIVLIIQGVSVQTGAYIDLMEETLLDRFNKIIITQ</sequence>
<dbReference type="InterPro" id="IPR000719">
    <property type="entry name" value="Prot_kinase_dom"/>
</dbReference>
<dbReference type="AlphaFoldDB" id="A0AA36D1X9"/>
<dbReference type="InterPro" id="IPR008266">
    <property type="entry name" value="Tyr_kinase_AS"/>
</dbReference>
<organism evidence="4 5">
    <name type="scientific">Mesorhabditis spiculigera</name>
    <dbReference type="NCBI Taxonomy" id="96644"/>
    <lineage>
        <taxon>Eukaryota</taxon>
        <taxon>Metazoa</taxon>
        <taxon>Ecdysozoa</taxon>
        <taxon>Nematoda</taxon>
        <taxon>Chromadorea</taxon>
        <taxon>Rhabditida</taxon>
        <taxon>Rhabditina</taxon>
        <taxon>Rhabditomorpha</taxon>
        <taxon>Rhabditoidea</taxon>
        <taxon>Rhabditidae</taxon>
        <taxon>Mesorhabditinae</taxon>
        <taxon>Mesorhabditis</taxon>
    </lineage>
</organism>
<dbReference type="SUPFAM" id="SSF56112">
    <property type="entry name" value="Protein kinase-like (PK-like)"/>
    <property type="match status" value="1"/>
</dbReference>
<evidence type="ECO:0000259" key="3">
    <source>
        <dbReference type="PROSITE" id="PS50011"/>
    </source>
</evidence>
<protein>
    <recommendedName>
        <fullName evidence="3">Protein kinase domain-containing protein</fullName>
    </recommendedName>
</protein>
<evidence type="ECO:0000313" key="4">
    <source>
        <dbReference type="EMBL" id="CAJ0578069.1"/>
    </source>
</evidence>
<evidence type="ECO:0000313" key="5">
    <source>
        <dbReference type="Proteomes" id="UP001177023"/>
    </source>
</evidence>
<dbReference type="SMART" id="SM00219">
    <property type="entry name" value="TyrKc"/>
    <property type="match status" value="1"/>
</dbReference>
<dbReference type="PROSITE" id="PS50011">
    <property type="entry name" value="PROTEIN_KINASE_DOM"/>
    <property type="match status" value="1"/>
</dbReference>
<gene>
    <name evidence="4" type="ORF">MSPICULIGERA_LOCUS16333</name>
</gene>
<feature type="domain" description="Protein kinase" evidence="3">
    <location>
        <begin position="61"/>
        <end position="377"/>
    </location>
</feature>
<keyword evidence="2" id="KW-0067">ATP-binding</keyword>
<dbReference type="InterPro" id="IPR050198">
    <property type="entry name" value="Non-receptor_tyrosine_kinases"/>
</dbReference>
<dbReference type="InterPro" id="IPR011009">
    <property type="entry name" value="Kinase-like_dom_sf"/>
</dbReference>
<evidence type="ECO:0000256" key="1">
    <source>
        <dbReference type="ARBA" id="ARBA00022741"/>
    </source>
</evidence>
<comment type="caution">
    <text evidence="4">The sequence shown here is derived from an EMBL/GenBank/DDBJ whole genome shotgun (WGS) entry which is preliminary data.</text>
</comment>
<dbReference type="PROSITE" id="PS00109">
    <property type="entry name" value="PROTEIN_KINASE_TYR"/>
    <property type="match status" value="1"/>
</dbReference>
<dbReference type="GO" id="GO:0004713">
    <property type="term" value="F:protein tyrosine kinase activity"/>
    <property type="evidence" value="ECO:0007669"/>
    <property type="project" value="InterPro"/>
</dbReference>
<feature type="non-terminal residue" evidence="4">
    <location>
        <position position="1"/>
    </location>
</feature>
<dbReference type="InterPro" id="IPR001245">
    <property type="entry name" value="Ser-Thr/Tyr_kinase_cat_dom"/>
</dbReference>
<dbReference type="Gene3D" id="1.10.510.10">
    <property type="entry name" value="Transferase(Phosphotransferase) domain 1"/>
    <property type="match status" value="1"/>
</dbReference>